<evidence type="ECO:0000256" key="7">
    <source>
        <dbReference type="ARBA" id="ARBA00022989"/>
    </source>
</evidence>
<comment type="subunit">
    <text evidence="14">The TCR-CD3 complex is composed of a CD3D/CD3E and a CD3G/CD3E heterodimers that preferentially associate with TCRalpha and TCRbeta, respectively, to form TCRalpha/CD3E/CD3G and TCRbeta/CD3G/CD3E trimers. In turn, the hexamer interacts with CD3Z homodimer to form the TCR-CD3 complex. Alternatively, TCRalpha and TCRbeta can be replaced by TCRgamma and TCRdelta. Interacts with coreceptors CD4 and CD8.</text>
</comment>
<evidence type="ECO:0000256" key="5">
    <source>
        <dbReference type="ARBA" id="ARBA00022729"/>
    </source>
</evidence>
<dbReference type="AlphaFoldDB" id="A0A2I3HVA7"/>
<evidence type="ECO:0000256" key="12">
    <source>
        <dbReference type="ARBA" id="ARBA00023180"/>
    </source>
</evidence>
<dbReference type="InterPro" id="IPR013783">
    <property type="entry name" value="Ig-like_fold"/>
</dbReference>
<keyword evidence="12" id="KW-0325">Glycoprotein</keyword>
<comment type="subcellular location">
    <subcellularLocation>
        <location evidence="1">Membrane</location>
        <topology evidence="1">Single-pass type I membrane protein</topology>
    </subcellularLocation>
</comment>
<dbReference type="InterPro" id="IPR032052">
    <property type="entry name" value="Ig_4"/>
</dbReference>
<keyword evidence="8" id="KW-1064">Adaptive immunity</keyword>
<dbReference type="GO" id="GO:0007166">
    <property type="term" value="P:cell surface receptor signaling pathway"/>
    <property type="evidence" value="ECO:0007669"/>
    <property type="project" value="TreeGrafter"/>
</dbReference>
<dbReference type="CDD" id="cd07691">
    <property type="entry name" value="IgC1_CD3_gamma_delta"/>
    <property type="match status" value="1"/>
</dbReference>
<keyword evidence="18" id="KW-1185">Reference proteome</keyword>
<keyword evidence="9" id="KW-0472">Membrane</keyword>
<evidence type="ECO:0000256" key="13">
    <source>
        <dbReference type="ARBA" id="ARBA00030628"/>
    </source>
</evidence>
<reference evidence="17" key="2">
    <citation type="submission" date="2025-08" db="UniProtKB">
        <authorList>
            <consortium name="Ensembl"/>
        </authorList>
    </citation>
    <scope>IDENTIFICATION</scope>
</reference>
<dbReference type="Proteomes" id="UP000001073">
    <property type="component" value="Chromosome 15"/>
</dbReference>
<dbReference type="GO" id="GO:0002250">
    <property type="term" value="P:adaptive immune response"/>
    <property type="evidence" value="ECO:0007669"/>
    <property type="project" value="UniProtKB-KW"/>
</dbReference>
<dbReference type="PANTHER" id="PTHR10570:SF5">
    <property type="entry name" value="T-CELL SURFACE GLYCOPROTEIN CD3 DELTA CHAIN"/>
    <property type="match status" value="1"/>
</dbReference>
<dbReference type="GeneTree" id="ENSGT00940000153312"/>
<accession>A0A2I3HVA7</accession>
<dbReference type="Pfam" id="PF16680">
    <property type="entry name" value="Ig_4"/>
    <property type="match status" value="1"/>
</dbReference>
<gene>
    <name evidence="17" type="primary">CD3D</name>
</gene>
<dbReference type="GO" id="GO:0042105">
    <property type="term" value="C:alpha-beta T cell receptor complex"/>
    <property type="evidence" value="ECO:0007669"/>
    <property type="project" value="TreeGrafter"/>
</dbReference>
<dbReference type="FunFam" id="2.60.40.10:FF:001361">
    <property type="entry name" value="T-cell surface glycoprotein CD3 delta chain"/>
    <property type="match status" value="1"/>
</dbReference>
<evidence type="ECO:0000256" key="6">
    <source>
        <dbReference type="ARBA" id="ARBA00022859"/>
    </source>
</evidence>
<evidence type="ECO:0000256" key="15">
    <source>
        <dbReference type="SAM" id="SignalP"/>
    </source>
</evidence>
<name>A0A2I3HVA7_NOMLE</name>
<dbReference type="GO" id="GO:0009897">
    <property type="term" value="C:external side of plasma membrane"/>
    <property type="evidence" value="ECO:0007669"/>
    <property type="project" value="TreeGrafter"/>
</dbReference>
<dbReference type="SUPFAM" id="SSF48726">
    <property type="entry name" value="Immunoglobulin"/>
    <property type="match status" value="1"/>
</dbReference>
<evidence type="ECO:0000256" key="9">
    <source>
        <dbReference type="ARBA" id="ARBA00023136"/>
    </source>
</evidence>
<evidence type="ECO:0000256" key="10">
    <source>
        <dbReference type="ARBA" id="ARBA00023157"/>
    </source>
</evidence>
<keyword evidence="3" id="KW-0597">Phosphoprotein</keyword>
<feature type="domain" description="CD3 gamma/delta subunit Ig-like" evidence="16">
    <location>
        <begin position="30"/>
        <end position="94"/>
    </location>
</feature>
<evidence type="ECO:0000256" key="2">
    <source>
        <dbReference type="ARBA" id="ARBA00014256"/>
    </source>
</evidence>
<keyword evidence="7" id="KW-1133">Transmembrane helix</keyword>
<reference evidence="17" key="3">
    <citation type="submission" date="2025-09" db="UniProtKB">
        <authorList>
            <consortium name="Ensembl"/>
        </authorList>
    </citation>
    <scope>IDENTIFICATION</scope>
</reference>
<keyword evidence="4" id="KW-0812">Transmembrane</keyword>
<keyword evidence="6" id="KW-0391">Immunity</keyword>
<keyword evidence="5 15" id="KW-0732">Signal</keyword>
<dbReference type="EMBL" id="ADFV01056998">
    <property type="status" value="NOT_ANNOTATED_CDS"/>
    <property type="molecule type" value="Genomic_DNA"/>
</dbReference>
<evidence type="ECO:0000256" key="4">
    <source>
        <dbReference type="ARBA" id="ARBA00022692"/>
    </source>
</evidence>
<evidence type="ECO:0000256" key="3">
    <source>
        <dbReference type="ARBA" id="ARBA00022553"/>
    </source>
</evidence>
<reference evidence="17 18" key="1">
    <citation type="submission" date="2012-10" db="EMBL/GenBank/DDBJ databases">
        <authorList>
            <consortium name="Gibbon Genome Sequencing Consortium"/>
        </authorList>
    </citation>
    <scope>NUCLEOTIDE SEQUENCE [LARGE SCALE GENOMIC DNA]</scope>
</reference>
<dbReference type="Gene3D" id="2.60.40.10">
    <property type="entry name" value="Immunoglobulins"/>
    <property type="match status" value="1"/>
</dbReference>
<evidence type="ECO:0000313" key="18">
    <source>
        <dbReference type="Proteomes" id="UP000001073"/>
    </source>
</evidence>
<dbReference type="GO" id="GO:0004888">
    <property type="term" value="F:transmembrane signaling receptor activity"/>
    <property type="evidence" value="ECO:0007669"/>
    <property type="project" value="TreeGrafter"/>
</dbReference>
<feature type="chain" id="PRO_5014176823" description="T-cell surface glycoprotein CD3 delta chain" evidence="15">
    <location>
        <begin position="22"/>
        <end position="117"/>
    </location>
</feature>
<evidence type="ECO:0000256" key="11">
    <source>
        <dbReference type="ARBA" id="ARBA00023170"/>
    </source>
</evidence>
<organism evidence="17 18">
    <name type="scientific">Nomascus leucogenys</name>
    <name type="common">Northern white-cheeked gibbon</name>
    <name type="synonym">Hylobates leucogenys</name>
    <dbReference type="NCBI Taxonomy" id="61853"/>
    <lineage>
        <taxon>Eukaryota</taxon>
        <taxon>Metazoa</taxon>
        <taxon>Chordata</taxon>
        <taxon>Craniata</taxon>
        <taxon>Vertebrata</taxon>
        <taxon>Euteleostomi</taxon>
        <taxon>Mammalia</taxon>
        <taxon>Eutheria</taxon>
        <taxon>Euarchontoglires</taxon>
        <taxon>Primates</taxon>
        <taxon>Haplorrhini</taxon>
        <taxon>Catarrhini</taxon>
        <taxon>Hylobatidae</taxon>
        <taxon>Nomascus</taxon>
    </lineage>
</organism>
<evidence type="ECO:0000256" key="14">
    <source>
        <dbReference type="ARBA" id="ARBA00047083"/>
    </source>
</evidence>
<evidence type="ECO:0000259" key="16">
    <source>
        <dbReference type="Pfam" id="PF16680"/>
    </source>
</evidence>
<dbReference type="GO" id="GO:0045059">
    <property type="term" value="P:positive thymic T cell selection"/>
    <property type="evidence" value="ECO:0007669"/>
    <property type="project" value="TreeGrafter"/>
</dbReference>
<keyword evidence="10" id="KW-1015">Disulfide bond</keyword>
<protein>
    <recommendedName>
        <fullName evidence="2">T-cell surface glycoprotein CD3 delta chain</fullName>
    </recommendedName>
    <alternativeName>
        <fullName evidence="13">T-cell receptor T3 delta chain</fullName>
    </alternativeName>
</protein>
<sequence length="117" mass="13317">MEHSTFLSGLVLATLLSQVSPFKIPVEELEDRVFVNCNTSITWVEGTVGTLLSDNTRLDLGKRILDPRGMYRCNGTDIYKDKESTVQIHYRSMCFLNPLDRDDAQYSRLGGNWARSK</sequence>
<feature type="signal peptide" evidence="15">
    <location>
        <begin position="1"/>
        <end position="21"/>
    </location>
</feature>
<evidence type="ECO:0000256" key="8">
    <source>
        <dbReference type="ARBA" id="ARBA00023130"/>
    </source>
</evidence>
<dbReference type="PANTHER" id="PTHR10570">
    <property type="entry name" value="T-CELL SURFACE GLYCOPROTEIN CD3 GAMMA CHAIN / DELTA CHAIN"/>
    <property type="match status" value="1"/>
</dbReference>
<keyword evidence="11" id="KW-0675">Receptor</keyword>
<dbReference type="InterPro" id="IPR015484">
    <property type="entry name" value="CD3_esu/gsu/dsu"/>
</dbReference>
<proteinExistence type="predicted"/>
<evidence type="ECO:0000256" key="1">
    <source>
        <dbReference type="ARBA" id="ARBA00004479"/>
    </source>
</evidence>
<dbReference type="Ensembl" id="ENSNLET00000044102.1">
    <property type="protein sequence ID" value="ENSNLEP00000047480.1"/>
    <property type="gene ID" value="ENSNLEG00000007358.2"/>
</dbReference>
<evidence type="ECO:0000313" key="17">
    <source>
        <dbReference type="Ensembl" id="ENSNLEP00000047480.1"/>
    </source>
</evidence>
<dbReference type="InterPro" id="IPR036179">
    <property type="entry name" value="Ig-like_dom_sf"/>
</dbReference>